<reference evidence="1" key="1">
    <citation type="submission" date="2021-01" db="EMBL/GenBank/DDBJ databases">
        <title>Metabolic potential, ecology and presence of endohyphal bacteria is reflected in genomic diversity of Mucoromycotina.</title>
        <authorList>
            <person name="Muszewska A."/>
            <person name="Okrasinska A."/>
            <person name="Steczkiewicz K."/>
            <person name="Drgas O."/>
            <person name="Orlowska M."/>
            <person name="Perlinska-Lenart U."/>
            <person name="Aleksandrzak-Piekarczyk T."/>
            <person name="Szatraj K."/>
            <person name="Zielenkiewicz U."/>
            <person name="Pilsyk S."/>
            <person name="Malc E."/>
            <person name="Mieczkowski P."/>
            <person name="Kruszewska J.S."/>
            <person name="Biernat P."/>
            <person name="Pawlowska J."/>
        </authorList>
    </citation>
    <scope>NUCLEOTIDE SEQUENCE</scope>
    <source>
        <strain evidence="1">WA0000018081</strain>
    </source>
</reference>
<evidence type="ECO:0000313" key="1">
    <source>
        <dbReference type="EMBL" id="KAG2232232.1"/>
    </source>
</evidence>
<gene>
    <name evidence="1" type="ORF">INT48_000882</name>
</gene>
<dbReference type="Proteomes" id="UP000613177">
    <property type="component" value="Unassembled WGS sequence"/>
</dbReference>
<organism evidence="1 2">
    <name type="scientific">Thamnidium elegans</name>
    <dbReference type="NCBI Taxonomy" id="101142"/>
    <lineage>
        <taxon>Eukaryota</taxon>
        <taxon>Fungi</taxon>
        <taxon>Fungi incertae sedis</taxon>
        <taxon>Mucoromycota</taxon>
        <taxon>Mucoromycotina</taxon>
        <taxon>Mucoromycetes</taxon>
        <taxon>Mucorales</taxon>
        <taxon>Mucorineae</taxon>
        <taxon>Mucoraceae</taxon>
        <taxon>Thamnidium</taxon>
    </lineage>
</organism>
<comment type="caution">
    <text evidence="1">The sequence shown here is derived from an EMBL/GenBank/DDBJ whole genome shotgun (WGS) entry which is preliminary data.</text>
</comment>
<dbReference type="Pfam" id="PF12855">
    <property type="entry name" value="Ecl1"/>
    <property type="match status" value="1"/>
</dbReference>
<dbReference type="EMBL" id="JAEPRE010000118">
    <property type="protein sequence ID" value="KAG2232232.1"/>
    <property type="molecule type" value="Genomic_DNA"/>
</dbReference>
<dbReference type="AlphaFoldDB" id="A0A8H7SN47"/>
<dbReference type="InterPro" id="IPR024368">
    <property type="entry name" value="Ecl1/2/3"/>
</dbReference>
<evidence type="ECO:0000313" key="2">
    <source>
        <dbReference type="Proteomes" id="UP000613177"/>
    </source>
</evidence>
<dbReference type="OrthoDB" id="2210012at2759"/>
<name>A0A8H7SN47_9FUNG</name>
<protein>
    <submittedName>
        <fullName evidence="1">Uncharacterized protein</fullName>
    </submittedName>
</protein>
<sequence>MCDLNWCTVCDKAIACESDSLYCSSECFSKDAGSHNNHNFQFLLAPKIHYRSFVSEKKGNKELPELSIYTTSTTSTTTSLLTQNESCCDYCHTTNKNHSFINALGPFDLPTRFSNLEYSG</sequence>
<proteinExistence type="predicted"/>
<keyword evidence="2" id="KW-1185">Reference proteome</keyword>
<accession>A0A8H7SN47</accession>